<protein>
    <submittedName>
        <fullName evidence="1">Uncharacterized protein</fullName>
    </submittedName>
</protein>
<comment type="caution">
    <text evidence="1">The sequence shown here is derived from an EMBL/GenBank/DDBJ whole genome shotgun (WGS) entry which is preliminary data.</text>
</comment>
<proteinExistence type="predicted"/>
<reference evidence="1" key="1">
    <citation type="journal article" date="2014" name="Front. Microbiol.">
        <title>High frequency of phylogenetically diverse reductive dehalogenase-homologous genes in deep subseafloor sedimentary metagenomes.</title>
        <authorList>
            <person name="Kawai M."/>
            <person name="Futagami T."/>
            <person name="Toyoda A."/>
            <person name="Takaki Y."/>
            <person name="Nishi S."/>
            <person name="Hori S."/>
            <person name="Arai W."/>
            <person name="Tsubouchi T."/>
            <person name="Morono Y."/>
            <person name="Uchiyama I."/>
            <person name="Ito T."/>
            <person name="Fujiyama A."/>
            <person name="Inagaki F."/>
            <person name="Takami H."/>
        </authorList>
    </citation>
    <scope>NUCLEOTIDE SEQUENCE</scope>
    <source>
        <strain evidence="1">Expedition CK06-06</strain>
    </source>
</reference>
<organism evidence="1">
    <name type="scientific">marine sediment metagenome</name>
    <dbReference type="NCBI Taxonomy" id="412755"/>
    <lineage>
        <taxon>unclassified sequences</taxon>
        <taxon>metagenomes</taxon>
        <taxon>ecological metagenomes</taxon>
    </lineage>
</organism>
<sequence>MTYERCDRGELGQCAPKPAMGWNCEGLSRDACWSKKKGCSYVCATKEVEPRKWKKNDKIDVLGHVPGGKMPFNKTLKTQQRNCNVLGKDLKNAGVPFISATRSIVYAYNGNEEKWRNGSAKWSSQLNACLNGLRKVYDRQLKKRVVVRKNGKKVEKFVKI</sequence>
<accession>X1KE29</accession>
<dbReference type="EMBL" id="BARU01035409">
    <property type="protein sequence ID" value="GAH80318.1"/>
    <property type="molecule type" value="Genomic_DNA"/>
</dbReference>
<dbReference type="AlphaFoldDB" id="X1KE29"/>
<name>X1KE29_9ZZZZ</name>
<gene>
    <name evidence="1" type="ORF">S03H2_55443</name>
</gene>
<evidence type="ECO:0000313" key="1">
    <source>
        <dbReference type="EMBL" id="GAH80318.1"/>
    </source>
</evidence>